<dbReference type="AlphaFoldDB" id="A0A0B1TK50"/>
<sequence length="70" mass="7772">MYPSVPLFGFGSRIREEIRLLGGWSDIQRTARATRQANALHESEGSSGQEDILGAREQHYSDSVKPVAKL</sequence>
<accession>A0A0B1TK50</accession>
<evidence type="ECO:0000313" key="2">
    <source>
        <dbReference type="EMBL" id="KHJ97943.1"/>
    </source>
</evidence>
<evidence type="ECO:0000313" key="3">
    <source>
        <dbReference type="Proteomes" id="UP000053660"/>
    </source>
</evidence>
<reference evidence="2 3" key="1">
    <citation type="submission" date="2014-03" db="EMBL/GenBank/DDBJ databases">
        <title>Draft genome of the hookworm Oesophagostomum dentatum.</title>
        <authorList>
            <person name="Mitreva M."/>
        </authorList>
    </citation>
    <scope>NUCLEOTIDE SEQUENCE [LARGE SCALE GENOMIC DNA]</scope>
    <source>
        <strain evidence="2 3">OD-Hann</strain>
    </source>
</reference>
<gene>
    <name evidence="2" type="ORF">OESDEN_02073</name>
</gene>
<dbReference type="Proteomes" id="UP000053660">
    <property type="component" value="Unassembled WGS sequence"/>
</dbReference>
<feature type="compositionally biased region" description="Basic and acidic residues" evidence="1">
    <location>
        <begin position="53"/>
        <end position="62"/>
    </location>
</feature>
<dbReference type="EMBL" id="KN549376">
    <property type="protein sequence ID" value="KHJ97943.1"/>
    <property type="molecule type" value="Genomic_DNA"/>
</dbReference>
<keyword evidence="3" id="KW-1185">Reference proteome</keyword>
<organism evidence="2 3">
    <name type="scientific">Oesophagostomum dentatum</name>
    <name type="common">Nodular worm</name>
    <dbReference type="NCBI Taxonomy" id="61180"/>
    <lineage>
        <taxon>Eukaryota</taxon>
        <taxon>Metazoa</taxon>
        <taxon>Ecdysozoa</taxon>
        <taxon>Nematoda</taxon>
        <taxon>Chromadorea</taxon>
        <taxon>Rhabditida</taxon>
        <taxon>Rhabditina</taxon>
        <taxon>Rhabditomorpha</taxon>
        <taxon>Strongyloidea</taxon>
        <taxon>Strongylidae</taxon>
        <taxon>Oesophagostomum</taxon>
    </lineage>
</organism>
<protein>
    <submittedName>
        <fullName evidence="2">Uncharacterized protein</fullName>
    </submittedName>
</protein>
<name>A0A0B1TK50_OESDE</name>
<evidence type="ECO:0000256" key="1">
    <source>
        <dbReference type="SAM" id="MobiDB-lite"/>
    </source>
</evidence>
<feature type="region of interest" description="Disordered" evidence="1">
    <location>
        <begin position="35"/>
        <end position="70"/>
    </location>
</feature>
<proteinExistence type="predicted"/>